<name>A0ABR1TCX4_9PEZI</name>
<dbReference type="RefSeq" id="XP_066710200.1">
    <property type="nucleotide sequence ID" value="XM_066864052.1"/>
</dbReference>
<evidence type="ECO:0000313" key="14">
    <source>
        <dbReference type="Proteomes" id="UP001480595"/>
    </source>
</evidence>
<dbReference type="EMBL" id="JAQQWL010000012">
    <property type="protein sequence ID" value="KAK8043805.1"/>
    <property type="molecule type" value="Genomic_DNA"/>
</dbReference>
<keyword evidence="5 12" id="KW-0812">Transmembrane</keyword>
<keyword evidence="7 12" id="KW-1133">Transmembrane helix</keyword>
<keyword evidence="4" id="KW-0349">Heme</keyword>
<proteinExistence type="inferred from homology"/>
<reference evidence="13 14" key="1">
    <citation type="submission" date="2023-01" db="EMBL/GenBank/DDBJ databases">
        <title>Analysis of 21 Apiospora genomes using comparative genomics revels a genus with tremendous synthesis potential of carbohydrate active enzymes and secondary metabolites.</title>
        <authorList>
            <person name="Sorensen T."/>
        </authorList>
    </citation>
    <scope>NUCLEOTIDE SEQUENCE [LARGE SCALE GENOMIC DNA]</scope>
    <source>
        <strain evidence="13 14">CBS 135458</strain>
    </source>
</reference>
<dbReference type="InterPro" id="IPR001128">
    <property type="entry name" value="Cyt_P450"/>
</dbReference>
<dbReference type="SUPFAM" id="SSF48264">
    <property type="entry name" value="Cytochrome P450"/>
    <property type="match status" value="1"/>
</dbReference>
<gene>
    <name evidence="13" type="ORF">PG994_012643</name>
</gene>
<dbReference type="CDD" id="cd11041">
    <property type="entry name" value="CYP503A1-like"/>
    <property type="match status" value="1"/>
</dbReference>
<comment type="cofactor">
    <cofactor evidence="1">
        <name>heme</name>
        <dbReference type="ChEBI" id="CHEBI:30413"/>
    </cofactor>
</comment>
<keyword evidence="8" id="KW-0560">Oxidoreductase</keyword>
<evidence type="ECO:0000256" key="11">
    <source>
        <dbReference type="ARBA" id="ARBA00023136"/>
    </source>
</evidence>
<comment type="similarity">
    <text evidence="3">Belongs to the cytochrome P450 family.</text>
</comment>
<evidence type="ECO:0000256" key="1">
    <source>
        <dbReference type="ARBA" id="ARBA00001971"/>
    </source>
</evidence>
<evidence type="ECO:0000256" key="2">
    <source>
        <dbReference type="ARBA" id="ARBA00004370"/>
    </source>
</evidence>
<feature type="transmembrane region" description="Helical" evidence="12">
    <location>
        <begin position="16"/>
        <end position="38"/>
    </location>
</feature>
<evidence type="ECO:0000256" key="10">
    <source>
        <dbReference type="ARBA" id="ARBA00023033"/>
    </source>
</evidence>
<comment type="caution">
    <text evidence="13">The sequence shown here is derived from an EMBL/GenBank/DDBJ whole genome shotgun (WGS) entry which is preliminary data.</text>
</comment>
<comment type="subcellular location">
    <subcellularLocation>
        <location evidence="2">Membrane</location>
    </subcellularLocation>
</comment>
<evidence type="ECO:0000256" key="9">
    <source>
        <dbReference type="ARBA" id="ARBA00023004"/>
    </source>
</evidence>
<keyword evidence="14" id="KW-1185">Reference proteome</keyword>
<evidence type="ECO:0000256" key="8">
    <source>
        <dbReference type="ARBA" id="ARBA00023002"/>
    </source>
</evidence>
<dbReference type="Gene3D" id="1.10.630.10">
    <property type="entry name" value="Cytochrome P450"/>
    <property type="match status" value="1"/>
</dbReference>
<evidence type="ECO:0000256" key="5">
    <source>
        <dbReference type="ARBA" id="ARBA00022692"/>
    </source>
</evidence>
<protein>
    <recommendedName>
        <fullName evidence="15">Cytochrome P450</fullName>
    </recommendedName>
</protein>
<keyword evidence="6" id="KW-0479">Metal-binding</keyword>
<dbReference type="InterPro" id="IPR036396">
    <property type="entry name" value="Cyt_P450_sf"/>
</dbReference>
<sequence>MDNLIAYSWAAAGSPYWVISFFFVAAAMFSYKSIYACFAAKFQRLRYLVAGPQIIDQAYAASPGRAFKVATPSNNHLLVTSSELIKEVLDAPTHLLSLHAVAKELLQPKYTMYGFEWQEQRGVEGTGFVRALRSKLTSHLPKFHPELDRMIKSCLLEELSTPDDDGKYHIFPDLFPMIKRIITKVNCLVFFGEELSENTEFTTAALEFPQTVVLTAELLRVTPGFMRPLVAWIVTRRHGSAKVLFRYLEPEVSRRRSEMAQQDELGIRPKPMAVDCMQWLIDTSPRKNPWSTPRLIGEILAIWFSSVHQLAMTTTYVIEDLCQHSEYIEPLKSEMQEAAKHGMSLEVVEGYLPLLDSFVKESIRFSNADACKSTPGTPASLTSTKLRFVPTVSCRRKALCDVVLKDGSRIEKNDWVCIPQRAMMCDALRYSNAHAFDGYRFARANAALRQGKTTADVPDKSPSTVTSPSIDWPIWGLGTAIW</sequence>
<keyword evidence="11 12" id="KW-0472">Membrane</keyword>
<evidence type="ECO:0000256" key="12">
    <source>
        <dbReference type="SAM" id="Phobius"/>
    </source>
</evidence>
<dbReference type="PANTHER" id="PTHR46206">
    <property type="entry name" value="CYTOCHROME P450"/>
    <property type="match status" value="1"/>
</dbReference>
<evidence type="ECO:0000256" key="3">
    <source>
        <dbReference type="ARBA" id="ARBA00010617"/>
    </source>
</evidence>
<organism evidence="13 14">
    <name type="scientific">Apiospora phragmitis</name>
    <dbReference type="NCBI Taxonomy" id="2905665"/>
    <lineage>
        <taxon>Eukaryota</taxon>
        <taxon>Fungi</taxon>
        <taxon>Dikarya</taxon>
        <taxon>Ascomycota</taxon>
        <taxon>Pezizomycotina</taxon>
        <taxon>Sordariomycetes</taxon>
        <taxon>Xylariomycetidae</taxon>
        <taxon>Amphisphaeriales</taxon>
        <taxon>Apiosporaceae</taxon>
        <taxon>Apiospora</taxon>
    </lineage>
</organism>
<keyword evidence="9" id="KW-0408">Iron</keyword>
<evidence type="ECO:0000256" key="6">
    <source>
        <dbReference type="ARBA" id="ARBA00022723"/>
    </source>
</evidence>
<dbReference type="Proteomes" id="UP001480595">
    <property type="component" value="Unassembled WGS sequence"/>
</dbReference>
<evidence type="ECO:0000256" key="4">
    <source>
        <dbReference type="ARBA" id="ARBA00022617"/>
    </source>
</evidence>
<dbReference type="Pfam" id="PF00067">
    <property type="entry name" value="p450"/>
    <property type="match status" value="1"/>
</dbReference>
<accession>A0ABR1TCX4</accession>
<evidence type="ECO:0000256" key="7">
    <source>
        <dbReference type="ARBA" id="ARBA00022989"/>
    </source>
</evidence>
<dbReference type="PANTHER" id="PTHR46206:SF5">
    <property type="entry name" value="P450, PUTATIVE (EUROFUNG)-RELATED"/>
    <property type="match status" value="1"/>
</dbReference>
<keyword evidence="10" id="KW-0503">Monooxygenase</keyword>
<evidence type="ECO:0008006" key="15">
    <source>
        <dbReference type="Google" id="ProtNLM"/>
    </source>
</evidence>
<dbReference type="GeneID" id="92097115"/>
<evidence type="ECO:0000313" key="13">
    <source>
        <dbReference type="EMBL" id="KAK8043805.1"/>
    </source>
</evidence>